<dbReference type="KEGG" id="psoj:PHYSODRAFT_527565"/>
<feature type="compositionally biased region" description="Basic and acidic residues" evidence="1">
    <location>
        <begin position="122"/>
        <end position="131"/>
    </location>
</feature>
<keyword evidence="3" id="KW-1185">Reference proteome</keyword>
<accession>G5A8Y8</accession>
<gene>
    <name evidence="2" type="ORF">PHYSODRAFT_527565</name>
</gene>
<reference evidence="2 3" key="1">
    <citation type="journal article" date="2006" name="Science">
        <title>Phytophthora genome sequences uncover evolutionary origins and mechanisms of pathogenesis.</title>
        <authorList>
            <person name="Tyler B.M."/>
            <person name="Tripathy S."/>
            <person name="Zhang X."/>
            <person name="Dehal P."/>
            <person name="Jiang R.H."/>
            <person name="Aerts A."/>
            <person name="Arredondo F.D."/>
            <person name="Baxter L."/>
            <person name="Bensasson D."/>
            <person name="Beynon J.L."/>
            <person name="Chapman J."/>
            <person name="Damasceno C.M."/>
            <person name="Dorrance A.E."/>
            <person name="Dou D."/>
            <person name="Dickerman A.W."/>
            <person name="Dubchak I.L."/>
            <person name="Garbelotto M."/>
            <person name="Gijzen M."/>
            <person name="Gordon S.G."/>
            <person name="Govers F."/>
            <person name="Grunwald N.J."/>
            <person name="Huang W."/>
            <person name="Ivors K.L."/>
            <person name="Jones R.W."/>
            <person name="Kamoun S."/>
            <person name="Krampis K."/>
            <person name="Lamour K.H."/>
            <person name="Lee M.K."/>
            <person name="McDonald W.H."/>
            <person name="Medina M."/>
            <person name="Meijer H.J."/>
            <person name="Nordberg E.K."/>
            <person name="Maclean D.J."/>
            <person name="Ospina-Giraldo M.D."/>
            <person name="Morris P.F."/>
            <person name="Phuntumart V."/>
            <person name="Putnam N.H."/>
            <person name="Rash S."/>
            <person name="Rose J.K."/>
            <person name="Sakihama Y."/>
            <person name="Salamov A.A."/>
            <person name="Savidor A."/>
            <person name="Scheuring C.F."/>
            <person name="Smith B.M."/>
            <person name="Sobral B.W."/>
            <person name="Terry A."/>
            <person name="Torto-Alalibo T.A."/>
            <person name="Win J."/>
            <person name="Xu Z."/>
            <person name="Zhang H."/>
            <person name="Grigoriev I.V."/>
            <person name="Rokhsar D.S."/>
            <person name="Boore J.L."/>
        </authorList>
    </citation>
    <scope>NUCLEOTIDE SEQUENCE [LARGE SCALE GENOMIC DNA]</scope>
    <source>
        <strain evidence="2 3">P6497</strain>
    </source>
</reference>
<proteinExistence type="predicted"/>
<dbReference type="Proteomes" id="UP000002640">
    <property type="component" value="Unassembled WGS sequence"/>
</dbReference>
<dbReference type="AlphaFoldDB" id="G5A8Y8"/>
<evidence type="ECO:0000313" key="3">
    <source>
        <dbReference type="Proteomes" id="UP000002640"/>
    </source>
</evidence>
<dbReference type="RefSeq" id="XP_009536536.1">
    <property type="nucleotide sequence ID" value="XM_009538241.1"/>
</dbReference>
<dbReference type="InParanoid" id="G5A8Y8"/>
<name>G5A8Y8_PHYSP</name>
<evidence type="ECO:0008006" key="4">
    <source>
        <dbReference type="Google" id="ProtNLM"/>
    </source>
</evidence>
<dbReference type="OMA" id="WSHIVRK"/>
<dbReference type="GeneID" id="20661146"/>
<dbReference type="EMBL" id="JH159161">
    <property type="protein sequence ID" value="EGZ08364.1"/>
    <property type="molecule type" value="Genomic_DNA"/>
</dbReference>
<organism evidence="2 3">
    <name type="scientific">Phytophthora sojae (strain P6497)</name>
    <name type="common">Soybean stem and root rot agent</name>
    <name type="synonym">Phytophthora megasperma f. sp. glycines</name>
    <dbReference type="NCBI Taxonomy" id="1094619"/>
    <lineage>
        <taxon>Eukaryota</taxon>
        <taxon>Sar</taxon>
        <taxon>Stramenopiles</taxon>
        <taxon>Oomycota</taxon>
        <taxon>Peronosporomycetes</taxon>
        <taxon>Peronosporales</taxon>
        <taxon>Peronosporaceae</taxon>
        <taxon>Phytophthora</taxon>
    </lineage>
</organism>
<feature type="region of interest" description="Disordered" evidence="1">
    <location>
        <begin position="122"/>
        <end position="144"/>
    </location>
</feature>
<sequence>MIKWYAAFGLYFHQEQVDYRVGELVMNHTQGKAKDWFLREYHGEQRWSHIVRKMKQRFVTRSHQEDLVAQFFTRTAGVSEYIKILRYKQGLSSVQLLHLLKTKSFDTLDELIEASCTLNPREVARSNDKSSKSSKSFPPKQDKKMDAAKCTSSWCTEKGHTKERCWMLHPELKPKWLKDNNKNKGKGAAAVSKTKKKKLWSVLSMIQSDIAKLKGDLAPCSCENWVFDPGTAVNSLYFQRRTEEKPLPATGVSMEYVEKMNWGQYVKDLGSMELTYANGKTESIRNQTIKLTVFVDNIPGYTADFQLCHIPNQCELMLGVPWKRTRNPVIDWETDRVYTKEEFVKEAHHRRASTWVEAITTACNSG</sequence>
<evidence type="ECO:0000313" key="2">
    <source>
        <dbReference type="EMBL" id="EGZ08364.1"/>
    </source>
</evidence>
<protein>
    <recommendedName>
        <fullName evidence="4">Retrotransposon gag domain-containing protein</fullName>
    </recommendedName>
</protein>
<evidence type="ECO:0000256" key="1">
    <source>
        <dbReference type="SAM" id="MobiDB-lite"/>
    </source>
</evidence>